<dbReference type="CDD" id="cd06423">
    <property type="entry name" value="CESA_like"/>
    <property type="match status" value="1"/>
</dbReference>
<evidence type="ECO:0000259" key="5">
    <source>
        <dbReference type="PROSITE" id="PS51677"/>
    </source>
</evidence>
<keyword evidence="4" id="KW-0812">Transmembrane</keyword>
<keyword evidence="4" id="KW-0472">Membrane</keyword>
<comment type="caution">
    <text evidence="6">The sequence shown here is derived from an EMBL/GenBank/DDBJ whole genome shotgun (WGS) entry which is preliminary data.</text>
</comment>
<gene>
    <name evidence="6" type="ORF">ACFPA8_11460</name>
</gene>
<dbReference type="EMBL" id="JBHSFH010000006">
    <property type="protein sequence ID" value="MFC4494749.1"/>
    <property type="molecule type" value="Genomic_DNA"/>
</dbReference>
<feature type="transmembrane region" description="Helical" evidence="4">
    <location>
        <begin position="572"/>
        <end position="598"/>
    </location>
</feature>
<sequence>MAGVMLFSGYLHAELGDDTRVRENAPSGHVPKKVLNGGSMLSFPDGKARSRPVPRRTVALTFDDGPDPRWTPRILAVLEKYDVPATFFVVGSMTARYPDTVREIIDGGNEVGVHTFTHVDLSYQSPQRVEREMAQTQLALAGAAGVNTSLFRAPYSSTPDAVDDYSWPVYRRLGTRGYTTAFVDTDSEDWRNPGVSKIVENATPEGTKGTSVLFHDSGGDRSQTVTALAAYIEKMKARGYTFTTVSDAMRLPDAHQPVSGTSLVQGRTLVAATAVAEFTMPGLVVGLTVVGVAVLGRSALMLVLARRHHRQRNSRGFRWGPEVVEPVSVIVPAYNEKECIAGTVTSLARSTHPIEIIVVDDGSTDGTPDLVESLGLRNLRVVRQENAGKAAALNTGIAHARWGIIVMMDGDTVFEPDTIHTLVQPLADPSVGAVAGNAKVGNRKTLIGAWQHIEYVMGFNLDRRMYDLLRCMPTIPGAVGAFRREALAHTGGMSEGTLAEDTDVTIALQRRGWRVVYAEHAVAWTEAPGSMRQLWRQRYRWSYGTMQALWKHRRSVLDRGPSGRFGRVGMPLVVLFQILTPLLAPLIDLFTLYAAVFIDPVKSLAAWGLVLAVQLVSTAYAFRLDREQYRYLLMLPLQQLVYRQLMYLVLIHSCVTAATGGRMRWQKLKRTGEVGALRAG</sequence>
<feature type="transmembrane region" description="Helical" evidence="4">
    <location>
        <begin position="604"/>
        <end position="624"/>
    </location>
</feature>
<dbReference type="InterPro" id="IPR002509">
    <property type="entry name" value="NODB_dom"/>
</dbReference>
<dbReference type="Pfam" id="PF13641">
    <property type="entry name" value="Glyco_tranf_2_3"/>
    <property type="match status" value="1"/>
</dbReference>
<evidence type="ECO:0000256" key="2">
    <source>
        <dbReference type="ARBA" id="ARBA00022676"/>
    </source>
</evidence>
<comment type="similarity">
    <text evidence="1">Belongs to the glycosyltransferase 2 family.</text>
</comment>
<feature type="domain" description="NodB homology" evidence="5">
    <location>
        <begin position="56"/>
        <end position="243"/>
    </location>
</feature>
<name>A0ABV9A550_9ACTN</name>
<dbReference type="Gene3D" id="3.90.550.10">
    <property type="entry name" value="Spore Coat Polysaccharide Biosynthesis Protein SpsA, Chain A"/>
    <property type="match status" value="1"/>
</dbReference>
<proteinExistence type="inferred from homology"/>
<evidence type="ECO:0000313" key="7">
    <source>
        <dbReference type="Proteomes" id="UP001595997"/>
    </source>
</evidence>
<keyword evidence="4" id="KW-1133">Transmembrane helix</keyword>
<dbReference type="InterPro" id="IPR029044">
    <property type="entry name" value="Nucleotide-diphossugar_trans"/>
</dbReference>
<dbReference type="PANTHER" id="PTHR43630:SF1">
    <property type="entry name" value="POLY-BETA-1,6-N-ACETYL-D-GLUCOSAMINE SYNTHASE"/>
    <property type="match status" value="1"/>
</dbReference>
<dbReference type="SUPFAM" id="SSF53448">
    <property type="entry name" value="Nucleotide-diphospho-sugar transferases"/>
    <property type="match status" value="1"/>
</dbReference>
<protein>
    <submittedName>
        <fullName evidence="6">Bifunctional polysaccharide deacetylase/glycosyltransferase family 2 protein</fullName>
    </submittedName>
</protein>
<keyword evidence="2" id="KW-0328">Glycosyltransferase</keyword>
<dbReference type="Gene3D" id="3.20.20.370">
    <property type="entry name" value="Glycoside hydrolase/deacetylase"/>
    <property type="match status" value="1"/>
</dbReference>
<dbReference type="Pfam" id="PF01522">
    <property type="entry name" value="Polysacc_deac_1"/>
    <property type="match status" value="1"/>
</dbReference>
<dbReference type="RefSeq" id="WP_386447618.1">
    <property type="nucleotide sequence ID" value="NZ_JBHSFH010000006.1"/>
</dbReference>
<dbReference type="InterPro" id="IPR011330">
    <property type="entry name" value="Glyco_hydro/deAcase_b/a-brl"/>
</dbReference>
<evidence type="ECO:0000256" key="4">
    <source>
        <dbReference type="SAM" id="Phobius"/>
    </source>
</evidence>
<dbReference type="PANTHER" id="PTHR43630">
    <property type="entry name" value="POLY-BETA-1,6-N-ACETYL-D-GLUCOSAMINE SYNTHASE"/>
    <property type="match status" value="1"/>
</dbReference>
<feature type="transmembrane region" description="Helical" evidence="4">
    <location>
        <begin position="283"/>
        <end position="305"/>
    </location>
</feature>
<dbReference type="PROSITE" id="PS51677">
    <property type="entry name" value="NODB"/>
    <property type="match status" value="1"/>
</dbReference>
<evidence type="ECO:0000256" key="3">
    <source>
        <dbReference type="ARBA" id="ARBA00022679"/>
    </source>
</evidence>
<organism evidence="6 7">
    <name type="scientific">Streptomyces ovatisporus</name>
    <dbReference type="NCBI Taxonomy" id="1128682"/>
    <lineage>
        <taxon>Bacteria</taxon>
        <taxon>Bacillati</taxon>
        <taxon>Actinomycetota</taxon>
        <taxon>Actinomycetes</taxon>
        <taxon>Kitasatosporales</taxon>
        <taxon>Streptomycetaceae</taxon>
        <taxon>Streptomyces</taxon>
    </lineage>
</organism>
<dbReference type="Proteomes" id="UP001595997">
    <property type="component" value="Unassembled WGS sequence"/>
</dbReference>
<keyword evidence="3" id="KW-0808">Transferase</keyword>
<accession>A0ABV9A550</accession>
<evidence type="ECO:0000313" key="6">
    <source>
        <dbReference type="EMBL" id="MFC4494749.1"/>
    </source>
</evidence>
<dbReference type="SUPFAM" id="SSF88713">
    <property type="entry name" value="Glycoside hydrolase/deacetylase"/>
    <property type="match status" value="1"/>
</dbReference>
<reference evidence="7" key="1">
    <citation type="journal article" date="2019" name="Int. J. Syst. Evol. Microbiol.">
        <title>The Global Catalogue of Microorganisms (GCM) 10K type strain sequencing project: providing services to taxonomists for standard genome sequencing and annotation.</title>
        <authorList>
            <consortium name="The Broad Institute Genomics Platform"/>
            <consortium name="The Broad Institute Genome Sequencing Center for Infectious Disease"/>
            <person name="Wu L."/>
            <person name="Ma J."/>
        </authorList>
    </citation>
    <scope>NUCLEOTIDE SEQUENCE [LARGE SCALE GENOMIC DNA]</scope>
    <source>
        <strain evidence="7">CGMCC 4.7357</strain>
    </source>
</reference>
<evidence type="ECO:0000256" key="1">
    <source>
        <dbReference type="ARBA" id="ARBA00006739"/>
    </source>
</evidence>
<keyword evidence="7" id="KW-1185">Reference proteome</keyword>